<gene>
    <name evidence="1" type="ORF">RJ641_026498</name>
</gene>
<dbReference type="PANTHER" id="PTHR37217:SF1">
    <property type="entry name" value="EXPRESSED PROTEIN"/>
    <property type="match status" value="1"/>
</dbReference>
<dbReference type="AlphaFoldDB" id="A0AAN8WB56"/>
<protein>
    <submittedName>
        <fullName evidence="1">Uncharacterized protein</fullName>
    </submittedName>
</protein>
<dbReference type="EMBL" id="JBAMMX010000003">
    <property type="protein sequence ID" value="KAK6945396.1"/>
    <property type="molecule type" value="Genomic_DNA"/>
</dbReference>
<reference evidence="1 2" key="1">
    <citation type="submission" date="2023-12" db="EMBL/GenBank/DDBJ databases">
        <title>A high-quality genome assembly for Dillenia turbinata (Dilleniales).</title>
        <authorList>
            <person name="Chanderbali A."/>
        </authorList>
    </citation>
    <scope>NUCLEOTIDE SEQUENCE [LARGE SCALE GENOMIC DNA]</scope>
    <source>
        <strain evidence="1">LSX21</strain>
        <tissue evidence="1">Leaf</tissue>
    </source>
</reference>
<dbReference type="GO" id="GO:0009507">
    <property type="term" value="C:chloroplast"/>
    <property type="evidence" value="ECO:0007669"/>
    <property type="project" value="TreeGrafter"/>
</dbReference>
<accession>A0AAN8WB56</accession>
<sequence>MKSLVLPSTFLFHPVASHGASHSLRLGSPKYFPYHFYHYNHQKLSSPSSEFPGYHTSRSLAKKTSITATIPSNEGTSSVIHFEEIIEKDWSFLDFDDTNSSEEHRQKVDRIILAGEIADTSRVLVSTASEEFVDRLVEFSPRCDLLLIVHDSLLVLACIKEKYDKVKCWQGELIHVPEKWAPFDVVFLYFLPALPFEPDHVFRELAQRCQPGARVVISHLQGREILEQQKQQYSDVLISNLPDKITLEKIAIDHSFQITKFVDESGFYLAVLKFLQVK</sequence>
<evidence type="ECO:0000313" key="2">
    <source>
        <dbReference type="Proteomes" id="UP001370490"/>
    </source>
</evidence>
<proteinExistence type="predicted"/>
<dbReference type="PANTHER" id="PTHR37217">
    <property type="entry name" value="EXPRESSED PROTEIN"/>
    <property type="match status" value="1"/>
</dbReference>
<dbReference type="Gene3D" id="3.40.50.150">
    <property type="entry name" value="Vaccinia Virus protein VP39"/>
    <property type="match status" value="1"/>
</dbReference>
<organism evidence="1 2">
    <name type="scientific">Dillenia turbinata</name>
    <dbReference type="NCBI Taxonomy" id="194707"/>
    <lineage>
        <taxon>Eukaryota</taxon>
        <taxon>Viridiplantae</taxon>
        <taxon>Streptophyta</taxon>
        <taxon>Embryophyta</taxon>
        <taxon>Tracheophyta</taxon>
        <taxon>Spermatophyta</taxon>
        <taxon>Magnoliopsida</taxon>
        <taxon>eudicotyledons</taxon>
        <taxon>Gunneridae</taxon>
        <taxon>Pentapetalae</taxon>
        <taxon>Dilleniales</taxon>
        <taxon>Dilleniaceae</taxon>
        <taxon>Dillenia</taxon>
    </lineage>
</organism>
<dbReference type="SUPFAM" id="SSF53335">
    <property type="entry name" value="S-adenosyl-L-methionine-dependent methyltransferases"/>
    <property type="match status" value="1"/>
</dbReference>
<dbReference type="InterPro" id="IPR029063">
    <property type="entry name" value="SAM-dependent_MTases_sf"/>
</dbReference>
<evidence type="ECO:0000313" key="1">
    <source>
        <dbReference type="EMBL" id="KAK6945396.1"/>
    </source>
</evidence>
<comment type="caution">
    <text evidence="1">The sequence shown here is derived from an EMBL/GenBank/DDBJ whole genome shotgun (WGS) entry which is preliminary data.</text>
</comment>
<dbReference type="Proteomes" id="UP001370490">
    <property type="component" value="Unassembled WGS sequence"/>
</dbReference>
<name>A0AAN8WB56_9MAGN</name>
<keyword evidence="2" id="KW-1185">Reference proteome</keyword>